<dbReference type="OMA" id="NDSHTHY"/>
<dbReference type="Proteomes" id="UP000006671">
    <property type="component" value="Unassembled WGS sequence"/>
</dbReference>
<dbReference type="Pfam" id="PF10142">
    <property type="entry name" value="PhoPQ_related"/>
    <property type="match status" value="1"/>
</dbReference>
<dbReference type="EMBL" id="GG738920">
    <property type="protein sequence ID" value="EFC37210.1"/>
    <property type="molecule type" value="Genomic_DNA"/>
</dbReference>
<dbReference type="PIRSF" id="PIRSF014728">
    <property type="entry name" value="PqaA"/>
    <property type="match status" value="1"/>
</dbReference>
<dbReference type="InterPro" id="IPR029058">
    <property type="entry name" value="AB_hydrolase_fold"/>
</dbReference>
<dbReference type="OrthoDB" id="2020799at2759"/>
<dbReference type="InParanoid" id="D2W0V9"/>
<dbReference type="KEGG" id="ngr:NAEGRDRAFT_74998"/>
<sequence length="513" mass="57241">MYLSVEKPFSHILISKKKSNHHENKLLLTLLMVALIAVIHSTTATSFKQALGNYVNQPESAYSYKLINTRSITGATIYTLNVTSLTWLPTSEVGPANTWFHYLEITIPNNLNKNNRESLFFISNGDNNLAVPGATDLTASPIHVPTFVYDTAVSTKSVTAIVYMVPNQPMSYNSDPTHATRVEDAIIGYGWNRFLQNTTKANLLYVTQLPQVKGSKMAMDTVVSFVKKQANHVIEKFTVSGASKRGWTTILLGAIDNRVAAIAPMVIPVYGTKEFIVRTYNNMCAWPWAFYDYVTNGVTDQLFDKSFESLTDIVDPLNYGRLKSIPKYQILALGDEFFAPDLNNLFYSKIKGEKYVRYIPNTGHLMLNTNVLQVLGSFYASRLNNLVIPKYTFSHEFVNGGVIIYVSVTNGIKPTAVKLWSATNPTSRDFRTSTIGVDVWQSTNLVEVRELEWQAFVRNPATGYTTATIELTFANAVNGVALEPLVFTSNAFITPDTTPCNINKNNLPTHKMV</sequence>
<dbReference type="PANTHER" id="PTHR31497:SF0">
    <property type="entry name" value="AUTOCRINE PROLIFERATION REPRESSOR PROTEIN A"/>
    <property type="match status" value="1"/>
</dbReference>
<keyword evidence="2" id="KW-1185">Reference proteome</keyword>
<accession>D2W0V9</accession>
<dbReference type="VEuPathDB" id="AmoebaDB:NAEGRDRAFT_74998"/>
<dbReference type="AlphaFoldDB" id="D2W0V9"/>
<gene>
    <name evidence="1" type="ORF">NAEGRDRAFT_74998</name>
</gene>
<protein>
    <submittedName>
        <fullName evidence="1">Predicted protein</fullName>
    </submittedName>
</protein>
<dbReference type="Gene3D" id="3.40.50.1820">
    <property type="entry name" value="alpha/beta hydrolase"/>
    <property type="match status" value="1"/>
</dbReference>
<dbReference type="ESTHER" id="naegr-d2w0v9">
    <property type="family name" value="PhoPQ_related"/>
</dbReference>
<name>D2W0V9_NAEGR</name>
<evidence type="ECO:0000313" key="2">
    <source>
        <dbReference type="Proteomes" id="UP000006671"/>
    </source>
</evidence>
<proteinExistence type="predicted"/>
<evidence type="ECO:0000313" key="1">
    <source>
        <dbReference type="EMBL" id="EFC37210.1"/>
    </source>
</evidence>
<dbReference type="SUPFAM" id="SSF53474">
    <property type="entry name" value="alpha/beta-Hydrolases"/>
    <property type="match status" value="1"/>
</dbReference>
<reference evidence="1 2" key="1">
    <citation type="journal article" date="2010" name="Cell">
        <title>The genome of Naegleria gruberi illuminates early eukaryotic versatility.</title>
        <authorList>
            <person name="Fritz-Laylin L.K."/>
            <person name="Prochnik S.E."/>
            <person name="Ginger M.L."/>
            <person name="Dacks J.B."/>
            <person name="Carpenter M.L."/>
            <person name="Field M.C."/>
            <person name="Kuo A."/>
            <person name="Paredez A."/>
            <person name="Chapman J."/>
            <person name="Pham J."/>
            <person name="Shu S."/>
            <person name="Neupane R."/>
            <person name="Cipriano M."/>
            <person name="Mancuso J."/>
            <person name="Tu H."/>
            <person name="Salamov A."/>
            <person name="Lindquist E."/>
            <person name="Shapiro H."/>
            <person name="Lucas S."/>
            <person name="Grigoriev I.V."/>
            <person name="Cande W.Z."/>
            <person name="Fulton C."/>
            <person name="Rokhsar D.S."/>
            <person name="Dawson S.C."/>
        </authorList>
    </citation>
    <scope>NUCLEOTIDE SEQUENCE [LARGE SCALE GENOMIC DNA]</scope>
    <source>
        <strain evidence="1 2">NEG-M</strain>
    </source>
</reference>
<organism evidence="2">
    <name type="scientific">Naegleria gruberi</name>
    <name type="common">Amoeba</name>
    <dbReference type="NCBI Taxonomy" id="5762"/>
    <lineage>
        <taxon>Eukaryota</taxon>
        <taxon>Discoba</taxon>
        <taxon>Heterolobosea</taxon>
        <taxon>Tetramitia</taxon>
        <taxon>Eutetramitia</taxon>
        <taxon>Vahlkampfiidae</taxon>
        <taxon>Naegleria</taxon>
    </lineage>
</organism>
<dbReference type="InterPro" id="IPR009199">
    <property type="entry name" value="PhoPQ-act_pathogen-rel_PqaA"/>
</dbReference>
<dbReference type="PANTHER" id="PTHR31497">
    <property type="entry name" value="AUTOCRINE PROLIFERATION REPRESSOR PROTEIN A"/>
    <property type="match status" value="1"/>
</dbReference>
<dbReference type="RefSeq" id="XP_002669954.1">
    <property type="nucleotide sequence ID" value="XM_002669908.1"/>
</dbReference>
<dbReference type="eggNOG" id="ENOG502QU2G">
    <property type="taxonomic scope" value="Eukaryota"/>
</dbReference>
<dbReference type="GeneID" id="8856965"/>